<dbReference type="Pfam" id="PF13717">
    <property type="entry name" value="Zn_ribbon_4"/>
    <property type="match status" value="1"/>
</dbReference>
<proteinExistence type="predicted"/>
<evidence type="ECO:0000313" key="5">
    <source>
        <dbReference type="Proteomes" id="UP001553161"/>
    </source>
</evidence>
<gene>
    <name evidence="4" type="ORF">AB0T83_02760</name>
</gene>
<dbReference type="NCBIfam" id="TIGR02098">
    <property type="entry name" value="MJ0042_CXXC"/>
    <property type="match status" value="1"/>
</dbReference>
<feature type="region of interest" description="Disordered" evidence="1">
    <location>
        <begin position="56"/>
        <end position="90"/>
    </location>
</feature>
<sequence length="269" mass="28050">MSEHMRIICPDCQAKYDIPDAAIPDAGREVQCARCAHAWYQLPLTGAAAGAVPRDLARDDGEDEDTPPPEATARQDTETGAPSPRRELDPSLLSVLREEAKREAAVRAGKEEILPPAAATPEPAAPSGASARLARLKAAETSGTPLTPDTEAAVEDPGAATRSPQPPLLTASEATAKPARPGRDLPVPISSTELAVIAQRRLRTGFRLGFGLTAGLACLAVGVYLAAPHVAAILPQGTPYADLVIAHGNRVQAQLIEALSQLLAPRSAL</sequence>
<evidence type="ECO:0000313" key="4">
    <source>
        <dbReference type="EMBL" id="MEV8465701.1"/>
    </source>
</evidence>
<comment type="caution">
    <text evidence="4">The sequence shown here is derived from an EMBL/GenBank/DDBJ whole genome shotgun (WGS) entry which is preliminary data.</text>
</comment>
<feature type="region of interest" description="Disordered" evidence="1">
    <location>
        <begin position="106"/>
        <end position="185"/>
    </location>
</feature>
<evidence type="ECO:0000259" key="3">
    <source>
        <dbReference type="Pfam" id="PF13717"/>
    </source>
</evidence>
<evidence type="ECO:0000256" key="2">
    <source>
        <dbReference type="SAM" id="Phobius"/>
    </source>
</evidence>
<organism evidence="4 5">
    <name type="scientific">Meridianimarinicoccus marinus</name>
    <dbReference type="NCBI Taxonomy" id="3231483"/>
    <lineage>
        <taxon>Bacteria</taxon>
        <taxon>Pseudomonadati</taxon>
        <taxon>Pseudomonadota</taxon>
        <taxon>Alphaproteobacteria</taxon>
        <taxon>Rhodobacterales</taxon>
        <taxon>Paracoccaceae</taxon>
        <taxon>Meridianimarinicoccus</taxon>
    </lineage>
</organism>
<feature type="compositionally biased region" description="Low complexity" evidence="1">
    <location>
        <begin position="115"/>
        <end position="131"/>
    </location>
</feature>
<keyword evidence="2" id="KW-1133">Transmembrane helix</keyword>
<evidence type="ECO:0000256" key="1">
    <source>
        <dbReference type="SAM" id="MobiDB-lite"/>
    </source>
</evidence>
<dbReference type="Proteomes" id="UP001553161">
    <property type="component" value="Unassembled WGS sequence"/>
</dbReference>
<dbReference type="InterPro" id="IPR011723">
    <property type="entry name" value="Znf/thioredoxin_put"/>
</dbReference>
<reference evidence="4 5" key="1">
    <citation type="submission" date="2024-07" db="EMBL/GenBank/DDBJ databases">
        <authorList>
            <person name="Kang M."/>
        </authorList>
    </citation>
    <scope>NUCLEOTIDE SEQUENCE [LARGE SCALE GENOMIC DNA]</scope>
    <source>
        <strain evidence="4 5">DFM31</strain>
    </source>
</reference>
<protein>
    <submittedName>
        <fullName evidence="4">Zinc-ribbon domain-containing protein</fullName>
    </submittedName>
</protein>
<dbReference type="RefSeq" id="WP_366191336.1">
    <property type="nucleotide sequence ID" value="NZ_JBFBVU010000002.1"/>
</dbReference>
<keyword evidence="5" id="KW-1185">Reference proteome</keyword>
<keyword evidence="2" id="KW-0812">Transmembrane</keyword>
<accession>A0ABV3L2G4</accession>
<name>A0ABV3L2G4_9RHOB</name>
<keyword evidence="2" id="KW-0472">Membrane</keyword>
<feature type="transmembrane region" description="Helical" evidence="2">
    <location>
        <begin position="208"/>
        <end position="227"/>
    </location>
</feature>
<dbReference type="EMBL" id="JBFBVU010000002">
    <property type="protein sequence ID" value="MEV8465701.1"/>
    <property type="molecule type" value="Genomic_DNA"/>
</dbReference>
<feature type="domain" description="Zinc finger/thioredoxin putative" evidence="3">
    <location>
        <begin position="5"/>
        <end position="39"/>
    </location>
</feature>